<evidence type="ECO:0000313" key="3">
    <source>
        <dbReference type="EMBL" id="EWS80535.1"/>
    </source>
</evidence>
<dbReference type="Proteomes" id="UP000023067">
    <property type="component" value="Unassembled WGS sequence"/>
</dbReference>
<keyword evidence="4" id="KW-1185">Reference proteome</keyword>
<dbReference type="PATRIC" id="fig|396014.3.peg.2567"/>
<dbReference type="GO" id="GO:0016020">
    <property type="term" value="C:membrane"/>
    <property type="evidence" value="ECO:0007669"/>
    <property type="project" value="TreeGrafter"/>
</dbReference>
<dbReference type="GO" id="GO:0016787">
    <property type="term" value="F:hydrolase activity"/>
    <property type="evidence" value="ECO:0007669"/>
    <property type="project" value="UniProtKB-KW"/>
</dbReference>
<dbReference type="InterPro" id="IPR050266">
    <property type="entry name" value="AB_hydrolase_sf"/>
</dbReference>
<dbReference type="InterPro" id="IPR029058">
    <property type="entry name" value="AB_hydrolase_fold"/>
</dbReference>
<sequence length="265" mass="27430">MSASARDEARPGTSAPAAVVLIHGTRTSSTQWDLQRPILEAAGRTVLAPDLPGHGARRDEDFTLEAAIATIDQALAQAAERSATGTAHLVGCSLGAMLAIRAAAELPAGPPREALASLVVSGGSVDATPRAARLYGLGMRAVDLLPGGDAATSALLRAVLGAEGAQACLAGGRADARVIAPAMAAVASLDLRRDLARISAPVTILNGRADQLRVHERSFARAAPHGRLVVLPYGTHMVNLTHPRRYAADLLRILEDAERPRTLGP</sequence>
<dbReference type="PANTHER" id="PTHR43798">
    <property type="entry name" value="MONOACYLGLYCEROL LIPASE"/>
    <property type="match status" value="1"/>
</dbReference>
<reference evidence="3 4" key="1">
    <citation type="submission" date="2014-02" db="EMBL/GenBank/DDBJ databases">
        <title>Genome sequence of Brachybacterium phenoliresistens strain W13A50.</title>
        <authorList>
            <person name="Wang X."/>
        </authorList>
    </citation>
    <scope>NUCLEOTIDE SEQUENCE [LARGE SCALE GENOMIC DNA]</scope>
    <source>
        <strain evidence="3 4">W13A50</strain>
    </source>
</reference>
<comment type="caution">
    <text evidence="3">The sequence shown here is derived from an EMBL/GenBank/DDBJ whole genome shotgun (WGS) entry which is preliminary data.</text>
</comment>
<dbReference type="HOGENOM" id="CLU_020336_50_4_11"/>
<dbReference type="OrthoDB" id="5495375at2"/>
<dbReference type="Pfam" id="PF12697">
    <property type="entry name" value="Abhydrolase_6"/>
    <property type="match status" value="1"/>
</dbReference>
<proteinExistence type="predicted"/>
<dbReference type="eggNOG" id="COG2267">
    <property type="taxonomic scope" value="Bacteria"/>
</dbReference>
<dbReference type="RefSeq" id="WP_051486932.1">
    <property type="nucleotide sequence ID" value="NZ_BAAAOW010000002.1"/>
</dbReference>
<dbReference type="STRING" id="396014.BF93_02680"/>
<dbReference type="PANTHER" id="PTHR43798:SF31">
    <property type="entry name" value="AB HYDROLASE SUPERFAMILY PROTEIN YCLE"/>
    <property type="match status" value="1"/>
</dbReference>
<dbReference type="SUPFAM" id="SSF53474">
    <property type="entry name" value="alpha/beta-Hydrolases"/>
    <property type="match status" value="1"/>
</dbReference>
<evidence type="ECO:0000259" key="2">
    <source>
        <dbReference type="Pfam" id="PF12697"/>
    </source>
</evidence>
<protein>
    <submittedName>
        <fullName evidence="3">Hydrolase</fullName>
    </submittedName>
</protein>
<dbReference type="AlphaFoldDB" id="Z9JQ93"/>
<accession>Z9JQ93</accession>
<evidence type="ECO:0000313" key="4">
    <source>
        <dbReference type="Proteomes" id="UP000023067"/>
    </source>
</evidence>
<name>Z9JQ93_9MICO</name>
<dbReference type="Gene3D" id="3.40.50.1820">
    <property type="entry name" value="alpha/beta hydrolase"/>
    <property type="match status" value="1"/>
</dbReference>
<gene>
    <name evidence="3" type="ORF">BF93_02680</name>
</gene>
<keyword evidence="1 3" id="KW-0378">Hydrolase</keyword>
<evidence type="ECO:0000256" key="1">
    <source>
        <dbReference type="ARBA" id="ARBA00022801"/>
    </source>
</evidence>
<dbReference type="InterPro" id="IPR000073">
    <property type="entry name" value="AB_hydrolase_1"/>
</dbReference>
<feature type="domain" description="AB hydrolase-1" evidence="2">
    <location>
        <begin position="19"/>
        <end position="248"/>
    </location>
</feature>
<organism evidence="3 4">
    <name type="scientific">Brachybacterium phenoliresistens</name>
    <dbReference type="NCBI Taxonomy" id="396014"/>
    <lineage>
        <taxon>Bacteria</taxon>
        <taxon>Bacillati</taxon>
        <taxon>Actinomycetota</taxon>
        <taxon>Actinomycetes</taxon>
        <taxon>Micrococcales</taxon>
        <taxon>Dermabacteraceae</taxon>
        <taxon>Brachybacterium</taxon>
    </lineage>
</organism>
<dbReference type="EMBL" id="JDYK01000014">
    <property type="protein sequence ID" value="EWS80535.1"/>
    <property type="molecule type" value="Genomic_DNA"/>
</dbReference>